<dbReference type="Proteomes" id="UP001224890">
    <property type="component" value="Unassembled WGS sequence"/>
</dbReference>
<organism evidence="2 3">
    <name type="scientific">Colletotrichum godetiae</name>
    <dbReference type="NCBI Taxonomy" id="1209918"/>
    <lineage>
        <taxon>Eukaryota</taxon>
        <taxon>Fungi</taxon>
        <taxon>Dikarya</taxon>
        <taxon>Ascomycota</taxon>
        <taxon>Pezizomycotina</taxon>
        <taxon>Sordariomycetes</taxon>
        <taxon>Hypocreomycetidae</taxon>
        <taxon>Glomerellales</taxon>
        <taxon>Glomerellaceae</taxon>
        <taxon>Colletotrichum</taxon>
        <taxon>Colletotrichum acutatum species complex</taxon>
    </lineage>
</organism>
<sequence length="213" mass="23602">MEFLDMARSYPYLAAYDDDTNRYDRTAAYAKTRRVTSRTPALGATNGNEEWEHEVANLPCSVVTRTGLGGGRARRRRRHTAQSQALRCRLPGVDSEVRIQARIQAILIRVPEEWLTGASVVNVWLVMALTPEVLEGVRGPTSIERPRSGYFDGTSDVPHGPEFGAPGSQPKSPCPSAEVLTMSCQTQSVPFSRRLENNPWSSRAQCRGVRDAD</sequence>
<proteinExistence type="predicted"/>
<dbReference type="RefSeq" id="XP_060431453.1">
    <property type="nucleotide sequence ID" value="XM_060572145.1"/>
</dbReference>
<name>A0AAJ0AQA0_9PEZI</name>
<keyword evidence="3" id="KW-1185">Reference proteome</keyword>
<dbReference type="EMBL" id="JAHMHR010000014">
    <property type="protein sequence ID" value="KAK1687758.1"/>
    <property type="molecule type" value="Genomic_DNA"/>
</dbReference>
<comment type="caution">
    <text evidence="2">The sequence shown here is derived from an EMBL/GenBank/DDBJ whole genome shotgun (WGS) entry which is preliminary data.</text>
</comment>
<accession>A0AAJ0AQA0</accession>
<reference evidence="2" key="1">
    <citation type="submission" date="2021-06" db="EMBL/GenBank/DDBJ databases">
        <title>Comparative genomics, transcriptomics and evolutionary studies reveal genomic signatures of adaptation to plant cell wall in hemibiotrophic fungi.</title>
        <authorList>
            <consortium name="DOE Joint Genome Institute"/>
            <person name="Baroncelli R."/>
            <person name="Diaz J.F."/>
            <person name="Benocci T."/>
            <person name="Peng M."/>
            <person name="Battaglia E."/>
            <person name="Haridas S."/>
            <person name="Andreopoulos W."/>
            <person name="Labutti K."/>
            <person name="Pangilinan J."/>
            <person name="Floch G.L."/>
            <person name="Makela M.R."/>
            <person name="Henrissat B."/>
            <person name="Grigoriev I.V."/>
            <person name="Crouch J.A."/>
            <person name="De Vries R.P."/>
            <person name="Sukno S.A."/>
            <person name="Thon M.R."/>
        </authorList>
    </citation>
    <scope>NUCLEOTIDE SEQUENCE</scope>
    <source>
        <strain evidence="2">CBS 193.32</strain>
    </source>
</reference>
<protein>
    <submittedName>
        <fullName evidence="2">Uncharacterized protein</fullName>
    </submittedName>
</protein>
<dbReference type="AlphaFoldDB" id="A0AAJ0AQA0"/>
<gene>
    <name evidence="2" type="ORF">BDP55DRAFT_630398</name>
</gene>
<feature type="region of interest" description="Disordered" evidence="1">
    <location>
        <begin position="144"/>
        <end position="176"/>
    </location>
</feature>
<evidence type="ECO:0000313" key="3">
    <source>
        <dbReference type="Proteomes" id="UP001224890"/>
    </source>
</evidence>
<evidence type="ECO:0000256" key="1">
    <source>
        <dbReference type="SAM" id="MobiDB-lite"/>
    </source>
</evidence>
<dbReference type="GeneID" id="85456671"/>
<evidence type="ECO:0000313" key="2">
    <source>
        <dbReference type="EMBL" id="KAK1687758.1"/>
    </source>
</evidence>